<dbReference type="Proteomes" id="UP001153331">
    <property type="component" value="Unassembled WGS sequence"/>
</dbReference>
<keyword evidence="2" id="KW-1185">Reference proteome</keyword>
<accession>A0ACC2IAI2</accession>
<protein>
    <submittedName>
        <fullName evidence="1">Uncharacterized protein</fullName>
    </submittedName>
</protein>
<gene>
    <name evidence="1" type="ORF">OPT61_g5420</name>
</gene>
<name>A0ACC2IAI2_9PLEO</name>
<proteinExistence type="predicted"/>
<organism evidence="1 2">
    <name type="scientific">Boeremia exigua</name>
    <dbReference type="NCBI Taxonomy" id="749465"/>
    <lineage>
        <taxon>Eukaryota</taxon>
        <taxon>Fungi</taxon>
        <taxon>Dikarya</taxon>
        <taxon>Ascomycota</taxon>
        <taxon>Pezizomycotina</taxon>
        <taxon>Dothideomycetes</taxon>
        <taxon>Pleosporomycetidae</taxon>
        <taxon>Pleosporales</taxon>
        <taxon>Pleosporineae</taxon>
        <taxon>Didymellaceae</taxon>
        <taxon>Boeremia</taxon>
    </lineage>
</organism>
<evidence type="ECO:0000313" key="2">
    <source>
        <dbReference type="Proteomes" id="UP001153331"/>
    </source>
</evidence>
<reference evidence="1" key="1">
    <citation type="submission" date="2022-11" db="EMBL/GenBank/DDBJ databases">
        <title>Genome Sequence of Boeremia exigua.</title>
        <authorList>
            <person name="Buettner E."/>
        </authorList>
    </citation>
    <scope>NUCLEOTIDE SEQUENCE</scope>
    <source>
        <strain evidence="1">CU02</strain>
    </source>
</reference>
<sequence>MQDAPVAHSRPFWQQPPPRLTGQENQPVEQVYADVDVDDGAGVDVGVEEVGTAEDETDVGVTAPAVDDDDGRADVDGRT</sequence>
<comment type="caution">
    <text evidence="1">The sequence shown here is derived from an EMBL/GenBank/DDBJ whole genome shotgun (WGS) entry which is preliminary data.</text>
</comment>
<evidence type="ECO:0000313" key="1">
    <source>
        <dbReference type="EMBL" id="KAJ8112146.1"/>
    </source>
</evidence>
<dbReference type="EMBL" id="JAPHNI010000348">
    <property type="protein sequence ID" value="KAJ8112146.1"/>
    <property type="molecule type" value="Genomic_DNA"/>
</dbReference>